<evidence type="ECO:0000256" key="1">
    <source>
        <dbReference type="ARBA" id="ARBA00004651"/>
    </source>
</evidence>
<feature type="transmembrane region" description="Helical" evidence="7">
    <location>
        <begin position="412"/>
        <end position="438"/>
    </location>
</feature>
<evidence type="ECO:0000256" key="6">
    <source>
        <dbReference type="ARBA" id="ARBA00038076"/>
    </source>
</evidence>
<feature type="transmembrane region" description="Helical" evidence="7">
    <location>
        <begin position="293"/>
        <end position="316"/>
    </location>
</feature>
<feature type="domain" description="ABC3 transporter permease C-terminal" evidence="8">
    <location>
        <begin position="249"/>
        <end position="369"/>
    </location>
</feature>
<evidence type="ECO:0000313" key="9">
    <source>
        <dbReference type="EMBL" id="SMC73551.1"/>
    </source>
</evidence>
<evidence type="ECO:0000259" key="8">
    <source>
        <dbReference type="Pfam" id="PF02687"/>
    </source>
</evidence>
<evidence type="ECO:0000256" key="4">
    <source>
        <dbReference type="ARBA" id="ARBA00022989"/>
    </source>
</evidence>
<dbReference type="RefSeq" id="WP_084425391.1">
    <property type="nucleotide sequence ID" value="NZ_FWXV01000001.1"/>
</dbReference>
<dbReference type="InterPro" id="IPR050250">
    <property type="entry name" value="Macrolide_Exporter_MacB"/>
</dbReference>
<dbReference type="OrthoDB" id="9780560at2"/>
<feature type="transmembrane region" description="Helical" evidence="7">
    <location>
        <begin position="676"/>
        <end position="697"/>
    </location>
</feature>
<feature type="transmembrane region" description="Helical" evidence="7">
    <location>
        <begin position="771"/>
        <end position="791"/>
    </location>
</feature>
<keyword evidence="4 7" id="KW-1133">Transmembrane helix</keyword>
<dbReference type="PANTHER" id="PTHR30572:SF4">
    <property type="entry name" value="ABC TRANSPORTER PERMEASE YTRF"/>
    <property type="match status" value="1"/>
</dbReference>
<dbReference type="InterPro" id="IPR003838">
    <property type="entry name" value="ABC3_permease_C"/>
</dbReference>
<keyword evidence="3 7" id="KW-0812">Transmembrane</keyword>
<comment type="subcellular location">
    <subcellularLocation>
        <location evidence="1">Cell membrane</location>
        <topology evidence="1">Multi-pass membrane protein</topology>
    </subcellularLocation>
</comment>
<feature type="transmembrane region" description="Helical" evidence="7">
    <location>
        <begin position="468"/>
        <end position="488"/>
    </location>
</feature>
<comment type="similarity">
    <text evidence="6">Belongs to the ABC-4 integral membrane protein family.</text>
</comment>
<feature type="transmembrane region" description="Helical" evidence="7">
    <location>
        <begin position="389"/>
        <end position="406"/>
    </location>
</feature>
<dbReference type="Proteomes" id="UP000192674">
    <property type="component" value="Unassembled WGS sequence"/>
</dbReference>
<evidence type="ECO:0000256" key="2">
    <source>
        <dbReference type="ARBA" id="ARBA00022475"/>
    </source>
</evidence>
<dbReference type="AlphaFoldDB" id="A0A1Y5X639"/>
<dbReference type="GO" id="GO:0022857">
    <property type="term" value="F:transmembrane transporter activity"/>
    <property type="evidence" value="ECO:0007669"/>
    <property type="project" value="TreeGrafter"/>
</dbReference>
<dbReference type="EMBL" id="FWXV01000001">
    <property type="protein sequence ID" value="SMC73551.1"/>
    <property type="molecule type" value="Genomic_DNA"/>
</dbReference>
<keyword evidence="10" id="KW-1185">Reference proteome</keyword>
<organism evidence="9 10">
    <name type="scientific">Kibdelosporangium aridum</name>
    <dbReference type="NCBI Taxonomy" id="2030"/>
    <lineage>
        <taxon>Bacteria</taxon>
        <taxon>Bacillati</taxon>
        <taxon>Actinomycetota</taxon>
        <taxon>Actinomycetes</taxon>
        <taxon>Pseudonocardiales</taxon>
        <taxon>Pseudonocardiaceae</taxon>
        <taxon>Kibdelosporangium</taxon>
    </lineage>
</organism>
<accession>A0A1Y5X639</accession>
<gene>
    <name evidence="9" type="ORF">SAMN05661093_01786</name>
</gene>
<feature type="transmembrane region" description="Helical" evidence="7">
    <location>
        <begin position="16"/>
        <end position="36"/>
    </location>
</feature>
<name>A0A1Y5X639_KIBAR</name>
<sequence length="807" mass="83009">MLRMAIRSILANKVRFALPVVAVMIGVAFVTGSLLYGSSVQKALEGVKPDYSVQVEARQSVEVGVTADVVSKLRNVAGAKDVVPVAEGAAFVVDKKGALVGPPFYASGVTFDAANYKLTAGQAPNGVNEAAIDDWTAQRTGYKVGDQVRVVVGGTARTVQVAGIFTASDTRITQGGTLTAFDDTSSRALFGKTPDSYTAVKLTAAPGTSESTLAANVMAVIPGNDYIIDTATETAKLQSDSKLTEILLIFAGIALFVSVFLVANTFTMLSAARAREHALLRAVGAERRYVMRMVLAEAVVLGLVATVLGYLLGIGVGSSLGSLFSVTDGPPIDLDVFGVAPVLAALGVGIGVTILAAYIPARRAASVPPIAALRTGLPPTSKPLRRRNIVGFVVTGVGALATLAGAQSQDLVYIGAPLLLIGLIILTPLFGVWLAALLRRPMTRIAGIRGTLAVENTRRNPRRTGTTAGALMIGLAICAAVTVPVASIRAEEGKRADTGDSADIRISAVDYYAKIGKDTASQVAKVPDVRAVTPIISVDAGADRDTLSAAGVDPATAGQFFSVTMTSGSLADLADGIAVSSKQASAHNWVVGSAVPGKTALPVVAIFDAPKGFQYDALVGASHADPDATPSAVLIKTAPGKAESVQSAIRTVLDNPTLVVQTKAEYVDSAGADLDIFLNILYALLSISVLIGALAVVNTMTMSTLERIKEIGLLRAVGLGRGQVGTILRLESVIIAVLGAIAGLVAGCVIGAVAVSSQGGSIPVVLPWDRLGLFVAVTGAIGIVAALWPAWKATRIPILEAIHTDTE</sequence>
<evidence type="ECO:0000256" key="3">
    <source>
        <dbReference type="ARBA" id="ARBA00022692"/>
    </source>
</evidence>
<protein>
    <submittedName>
        <fullName evidence="9">Putative ABC transport system permease protein</fullName>
    </submittedName>
</protein>
<keyword evidence="2" id="KW-1003">Cell membrane</keyword>
<feature type="transmembrane region" description="Helical" evidence="7">
    <location>
        <begin position="246"/>
        <end position="272"/>
    </location>
</feature>
<feature type="domain" description="ABC3 transporter permease C-terminal" evidence="8">
    <location>
        <begin position="684"/>
        <end position="797"/>
    </location>
</feature>
<dbReference type="GO" id="GO:0005886">
    <property type="term" value="C:plasma membrane"/>
    <property type="evidence" value="ECO:0007669"/>
    <property type="project" value="UniProtKB-SubCell"/>
</dbReference>
<feature type="transmembrane region" description="Helical" evidence="7">
    <location>
        <begin position="733"/>
        <end position="755"/>
    </location>
</feature>
<evidence type="ECO:0000313" key="10">
    <source>
        <dbReference type="Proteomes" id="UP000192674"/>
    </source>
</evidence>
<keyword evidence="5 7" id="KW-0472">Membrane</keyword>
<feature type="transmembrane region" description="Helical" evidence="7">
    <location>
        <begin position="336"/>
        <end position="359"/>
    </location>
</feature>
<dbReference type="PANTHER" id="PTHR30572">
    <property type="entry name" value="MEMBRANE COMPONENT OF TRANSPORTER-RELATED"/>
    <property type="match status" value="1"/>
</dbReference>
<reference evidence="9 10" key="1">
    <citation type="submission" date="2017-04" db="EMBL/GenBank/DDBJ databases">
        <authorList>
            <person name="Afonso C.L."/>
            <person name="Miller P.J."/>
            <person name="Scott M.A."/>
            <person name="Spackman E."/>
            <person name="Goraichik I."/>
            <person name="Dimitrov K.M."/>
            <person name="Suarez D.L."/>
            <person name="Swayne D.E."/>
        </authorList>
    </citation>
    <scope>NUCLEOTIDE SEQUENCE [LARGE SCALE GENOMIC DNA]</scope>
    <source>
        <strain evidence="9 10">DSM 43828</strain>
    </source>
</reference>
<dbReference type="Pfam" id="PF02687">
    <property type="entry name" value="FtsX"/>
    <property type="match status" value="2"/>
</dbReference>
<proteinExistence type="inferred from homology"/>
<evidence type="ECO:0000256" key="5">
    <source>
        <dbReference type="ARBA" id="ARBA00023136"/>
    </source>
</evidence>
<evidence type="ECO:0000256" key="7">
    <source>
        <dbReference type="SAM" id="Phobius"/>
    </source>
</evidence>